<dbReference type="PANTHER" id="PTHR47637">
    <property type="entry name" value="CHAPERONE SURA"/>
    <property type="match status" value="1"/>
</dbReference>
<dbReference type="PROSITE" id="PS50198">
    <property type="entry name" value="PPIC_PPIASE_2"/>
    <property type="match status" value="1"/>
</dbReference>
<feature type="domain" description="PpiC" evidence="4">
    <location>
        <begin position="173"/>
        <end position="274"/>
    </location>
</feature>
<dbReference type="Proteomes" id="UP000683507">
    <property type="component" value="Chromosome"/>
</dbReference>
<organism evidence="5 6">
    <name type="scientific">Parvicella tangerina</name>
    <dbReference type="NCBI Taxonomy" id="2829795"/>
    <lineage>
        <taxon>Bacteria</taxon>
        <taxon>Pseudomonadati</taxon>
        <taxon>Bacteroidota</taxon>
        <taxon>Flavobacteriia</taxon>
        <taxon>Flavobacteriales</taxon>
        <taxon>Parvicellaceae</taxon>
        <taxon>Parvicella</taxon>
    </lineage>
</organism>
<dbReference type="RefSeq" id="WP_258541394.1">
    <property type="nucleotide sequence ID" value="NZ_OU015584.1"/>
</dbReference>
<dbReference type="Gene3D" id="1.10.4030.10">
    <property type="entry name" value="Porin chaperone SurA, peptide-binding domain"/>
    <property type="match status" value="1"/>
</dbReference>
<accession>A0A916JKZ4</accession>
<evidence type="ECO:0000256" key="1">
    <source>
        <dbReference type="ARBA" id="ARBA00022729"/>
    </source>
</evidence>
<reference evidence="5" key="1">
    <citation type="submission" date="2021-04" db="EMBL/GenBank/DDBJ databases">
        <authorList>
            <person name="Rodrigo-Torres L."/>
            <person name="Arahal R. D."/>
            <person name="Lucena T."/>
        </authorList>
    </citation>
    <scope>NUCLEOTIDE SEQUENCE</scope>
    <source>
        <strain evidence="5">AS29M-1</strain>
    </source>
</reference>
<dbReference type="EC" id="5.2.1.8" evidence="5"/>
<dbReference type="AlphaFoldDB" id="A0A916JKZ4"/>
<dbReference type="SUPFAM" id="SSF109998">
    <property type="entry name" value="Triger factor/SurA peptide-binding domain-like"/>
    <property type="match status" value="1"/>
</dbReference>
<gene>
    <name evidence="5" type="primary">surA_2</name>
    <name evidence="5" type="ORF">CRYO30217_01181</name>
</gene>
<sequence length="450" mass="51549">MINLKKTSVTVLLLVVSLVSSAQNKLIDKVVAVVGEHAILMSEVEAQKLQAYQQGTKVTDELGCTILEDLMLEKLLLHQAELDSIEVGEAQVNAELDQRIQYFASQMPNGVADLEKFYEKSIQEIKDEFYVQIENRMKVQQMQQSITSEVKVSPKEVQEFYNSFPLDSVPLVGSQIQLQQIILKPNITDEEKKEVKDELTDLRKKIVKGSLSFESAAKFYSCDKASAEQGGDFGWVGRGQFVPQFEAMAYQTPIDSVSPVFETQYGYHILRIEKRRGEQFYGRHILLCLKPSFEQLAVCKKRLDSIRTAIKSGSITFEEAVTEFSDDEMTKGTQGIVYNQNTGTSFLDIEDIDPVTFQQIDPIDVGQMSKSFLFETYDGQSYKLVKLLDKTAPHRANLKDDYQLIQQFAKQNKQNNYLLKWVNTKLNDIFVRLDEDYQSCEFRFDWTREN</sequence>
<evidence type="ECO:0000259" key="4">
    <source>
        <dbReference type="PROSITE" id="PS50198"/>
    </source>
</evidence>
<dbReference type="GO" id="GO:0003755">
    <property type="term" value="F:peptidyl-prolyl cis-trans isomerase activity"/>
    <property type="evidence" value="ECO:0007669"/>
    <property type="project" value="UniProtKB-KW"/>
</dbReference>
<evidence type="ECO:0000256" key="3">
    <source>
        <dbReference type="SAM" id="SignalP"/>
    </source>
</evidence>
<dbReference type="InterPro" id="IPR027304">
    <property type="entry name" value="Trigger_fact/SurA_dom_sf"/>
</dbReference>
<dbReference type="EMBL" id="OU015584">
    <property type="protein sequence ID" value="CAG5080095.1"/>
    <property type="molecule type" value="Genomic_DNA"/>
</dbReference>
<keyword evidence="2 5" id="KW-0413">Isomerase</keyword>
<dbReference type="InterPro" id="IPR046357">
    <property type="entry name" value="PPIase_dom_sf"/>
</dbReference>
<evidence type="ECO:0000313" key="5">
    <source>
        <dbReference type="EMBL" id="CAG5080095.1"/>
    </source>
</evidence>
<keyword evidence="2" id="KW-0697">Rotamase</keyword>
<protein>
    <submittedName>
        <fullName evidence="5">Chaperone SurA</fullName>
        <ecNumber evidence="5">5.2.1.8</ecNumber>
    </submittedName>
</protein>
<feature type="chain" id="PRO_5037620751" evidence="3">
    <location>
        <begin position="23"/>
        <end position="450"/>
    </location>
</feature>
<dbReference type="Pfam" id="PF00639">
    <property type="entry name" value="Rotamase"/>
    <property type="match status" value="2"/>
</dbReference>
<dbReference type="InterPro" id="IPR050280">
    <property type="entry name" value="OMP_Chaperone_SurA"/>
</dbReference>
<proteinExistence type="predicted"/>
<keyword evidence="1 3" id="KW-0732">Signal</keyword>
<name>A0A916JKZ4_9FLAO</name>
<dbReference type="InterPro" id="IPR000297">
    <property type="entry name" value="PPIase_PpiC"/>
</dbReference>
<dbReference type="PANTHER" id="PTHR47637:SF1">
    <property type="entry name" value="CHAPERONE SURA"/>
    <property type="match status" value="1"/>
</dbReference>
<keyword evidence="6" id="KW-1185">Reference proteome</keyword>
<evidence type="ECO:0000256" key="2">
    <source>
        <dbReference type="PROSITE-ProRule" id="PRU00278"/>
    </source>
</evidence>
<dbReference type="Gene3D" id="3.10.50.40">
    <property type="match status" value="2"/>
</dbReference>
<feature type="signal peptide" evidence="3">
    <location>
        <begin position="1"/>
        <end position="22"/>
    </location>
</feature>
<evidence type="ECO:0000313" key="6">
    <source>
        <dbReference type="Proteomes" id="UP000683507"/>
    </source>
</evidence>
<dbReference type="SUPFAM" id="SSF54534">
    <property type="entry name" value="FKBP-like"/>
    <property type="match status" value="2"/>
</dbReference>
<dbReference type="KEGG" id="ptan:CRYO30217_01181"/>